<dbReference type="PANTHER" id="PTHR43156:SF2">
    <property type="entry name" value="STAGE II SPORULATION PROTEIN E"/>
    <property type="match status" value="1"/>
</dbReference>
<keyword evidence="5" id="KW-1185">Reference proteome</keyword>
<evidence type="ECO:0000313" key="4">
    <source>
        <dbReference type="EMBL" id="NYI08390.1"/>
    </source>
</evidence>
<keyword evidence="1" id="KW-0378">Hydrolase</keyword>
<proteinExistence type="predicted"/>
<protein>
    <recommendedName>
        <fullName evidence="3">PPM-type phosphatase domain-containing protein</fullName>
    </recommendedName>
</protein>
<keyword evidence="2" id="KW-1133">Transmembrane helix</keyword>
<feature type="transmembrane region" description="Helical" evidence="2">
    <location>
        <begin position="114"/>
        <end position="135"/>
    </location>
</feature>
<dbReference type="SUPFAM" id="SSF81606">
    <property type="entry name" value="PP2C-like"/>
    <property type="match status" value="1"/>
</dbReference>
<evidence type="ECO:0000256" key="1">
    <source>
        <dbReference type="ARBA" id="ARBA00022801"/>
    </source>
</evidence>
<dbReference type="Pfam" id="PF07228">
    <property type="entry name" value="SpoIIE"/>
    <property type="match status" value="1"/>
</dbReference>
<organism evidence="4 5">
    <name type="scientific">Allostreptomyces psammosilenae</name>
    <dbReference type="NCBI Taxonomy" id="1892865"/>
    <lineage>
        <taxon>Bacteria</taxon>
        <taxon>Bacillati</taxon>
        <taxon>Actinomycetota</taxon>
        <taxon>Actinomycetes</taxon>
        <taxon>Kitasatosporales</taxon>
        <taxon>Streptomycetaceae</taxon>
        <taxon>Allostreptomyces</taxon>
    </lineage>
</organism>
<dbReference type="Gene3D" id="3.60.40.10">
    <property type="entry name" value="PPM-type phosphatase domain"/>
    <property type="match status" value="1"/>
</dbReference>
<evidence type="ECO:0000313" key="5">
    <source>
        <dbReference type="Proteomes" id="UP000567795"/>
    </source>
</evidence>
<comment type="caution">
    <text evidence="4">The sequence shown here is derived from an EMBL/GenBank/DDBJ whole genome shotgun (WGS) entry which is preliminary data.</text>
</comment>
<dbReference type="Proteomes" id="UP000567795">
    <property type="component" value="Unassembled WGS sequence"/>
</dbReference>
<accession>A0A853A4J2</accession>
<dbReference type="InterPro" id="IPR052016">
    <property type="entry name" value="Bact_Sigma-Reg"/>
</dbReference>
<keyword evidence="2" id="KW-0472">Membrane</keyword>
<dbReference type="AlphaFoldDB" id="A0A853A4J2"/>
<sequence length="388" mass="41365">MEGGLPGGNPTMARWRRSALRAWRRMRRQAVDDFRGDGTDRTALTVLLALLPVLALGTVVSPEWFPPTALVVPVLVGGLALRPSSLVLLYTAASGTLVTEALVMSVWQGGVARVSPGSILVVSAVGCIGALLAQFRARLGVPWRRGESMLIDLRQRLRVQSRVPGLGKGWHHSIELMAAGGQLFSGDFVAAARPLGTRRLEAVVADVSGKGMDAASRALLLSGAFGGLLGSLPRDQFLPAANGYLLRQEWDEGFATAVHFVVDLDTGEYELRSAGHPAALHLSADSGKWAVLQPEGALLGVLDGAEFEAMRGRMEPGDVILLYTDGLVEMPGKDIRDGMDVLTDVCAKLLPTAVETSAAWKGLARTLIETVAKDVNDDRALLVIRRKA</sequence>
<dbReference type="SMART" id="SM00331">
    <property type="entry name" value="PP2C_SIG"/>
    <property type="match status" value="1"/>
</dbReference>
<feature type="domain" description="PPM-type phosphatase" evidence="3">
    <location>
        <begin position="184"/>
        <end position="386"/>
    </location>
</feature>
<dbReference type="PANTHER" id="PTHR43156">
    <property type="entry name" value="STAGE II SPORULATION PROTEIN E-RELATED"/>
    <property type="match status" value="1"/>
</dbReference>
<dbReference type="RefSeq" id="WP_179817210.1">
    <property type="nucleotide sequence ID" value="NZ_JACBZD010000002.1"/>
</dbReference>
<reference evidence="4 5" key="1">
    <citation type="submission" date="2020-07" db="EMBL/GenBank/DDBJ databases">
        <title>Sequencing the genomes of 1000 actinobacteria strains.</title>
        <authorList>
            <person name="Klenk H.-P."/>
        </authorList>
    </citation>
    <scope>NUCLEOTIDE SEQUENCE [LARGE SCALE GENOMIC DNA]</scope>
    <source>
        <strain evidence="4 5">DSM 42178</strain>
    </source>
</reference>
<evidence type="ECO:0000259" key="3">
    <source>
        <dbReference type="SMART" id="SM00331"/>
    </source>
</evidence>
<gene>
    <name evidence="4" type="ORF">FHU37_005419</name>
</gene>
<evidence type="ECO:0000256" key="2">
    <source>
        <dbReference type="SAM" id="Phobius"/>
    </source>
</evidence>
<dbReference type="GO" id="GO:0016791">
    <property type="term" value="F:phosphatase activity"/>
    <property type="evidence" value="ECO:0007669"/>
    <property type="project" value="TreeGrafter"/>
</dbReference>
<dbReference type="EMBL" id="JACBZD010000002">
    <property type="protein sequence ID" value="NYI08390.1"/>
    <property type="molecule type" value="Genomic_DNA"/>
</dbReference>
<feature type="transmembrane region" description="Helical" evidence="2">
    <location>
        <begin position="88"/>
        <end position="108"/>
    </location>
</feature>
<dbReference type="InterPro" id="IPR001932">
    <property type="entry name" value="PPM-type_phosphatase-like_dom"/>
</dbReference>
<keyword evidence="2" id="KW-0812">Transmembrane</keyword>
<dbReference type="InterPro" id="IPR036457">
    <property type="entry name" value="PPM-type-like_dom_sf"/>
</dbReference>
<name>A0A853A4J2_9ACTN</name>